<accession>A0ABS2CM64</accession>
<organism evidence="2 3">
    <name type="scientific">Phycicoccus sonneratiae</name>
    <dbReference type="NCBI Taxonomy" id="2807628"/>
    <lineage>
        <taxon>Bacteria</taxon>
        <taxon>Bacillati</taxon>
        <taxon>Actinomycetota</taxon>
        <taxon>Actinomycetes</taxon>
        <taxon>Micrococcales</taxon>
        <taxon>Intrasporangiaceae</taxon>
        <taxon>Phycicoccus</taxon>
    </lineage>
</organism>
<comment type="caution">
    <text evidence="2">The sequence shown here is derived from an EMBL/GenBank/DDBJ whole genome shotgun (WGS) entry which is preliminary data.</text>
</comment>
<reference evidence="2" key="1">
    <citation type="submission" date="2021-02" db="EMBL/GenBank/DDBJ databases">
        <title>Phycicoccus sp. MQZ13P-5T, whole genome shotgun sequence.</title>
        <authorList>
            <person name="Tuo L."/>
        </authorList>
    </citation>
    <scope>NUCLEOTIDE SEQUENCE</scope>
    <source>
        <strain evidence="2">MQZ13P-5</strain>
    </source>
</reference>
<dbReference type="Proteomes" id="UP001430172">
    <property type="component" value="Unassembled WGS sequence"/>
</dbReference>
<evidence type="ECO:0000256" key="1">
    <source>
        <dbReference type="SAM" id="MobiDB-lite"/>
    </source>
</evidence>
<protein>
    <recommendedName>
        <fullName evidence="4">VWFA domain-containing protein</fullName>
    </recommendedName>
</protein>
<name>A0ABS2CM64_9MICO</name>
<evidence type="ECO:0008006" key="4">
    <source>
        <dbReference type="Google" id="ProtNLM"/>
    </source>
</evidence>
<keyword evidence="3" id="KW-1185">Reference proteome</keyword>
<sequence length="587" mass="60286">MPTKKRKTPTLPATVRDHLAEVLGGDPVPAGASEVRVPGLGTVTAYHAVRTGAGNAAAAAVLAADGSVTPLAEFVAGLGHDPFVPDFTHVPVRPPVPRDPVTIDPARNDWRLDRCDRHTETITVTVPPNGATPKADVYLLADTTGSMSPVLDAVKAGADAILGDPALAAFDVAWGVGNYRDFPVPTPNSYAFQHQQSPTTDHTAAGLAIGAWSADEGGDTSEGQLYALHQLATDAGIGWRADSKRIVVWFGDAPGHDPICTDLTGLASAITEASATADLVGAGITVVAVSTTTGPADALDDDPQGDAGDYTTCPGTGSPGQATRITAATPGGTHVSGIDPGSIVATLSALIAAAVKATGNVHLEATGDTAQFVGSISPAGGYGPLAGDETHVLTFEVVWVGTRACTERDQEFTGTIDVVADGVVVASKKVRVVVPKCRYHYVVEVVCGTRPPTDHDDGHDDRDGPCAVVPGRYATAVLIDNPTTCPARIEKRFAPVVLDGKTIGREPDVVPAKPFAKLELPAGHATMDDCCALDEAVGHGKGLLVGVLDIVSDRALEVRVVHTADGGRGSVGAPSITTRSVEARRAP</sequence>
<dbReference type="RefSeq" id="WP_204131040.1">
    <property type="nucleotide sequence ID" value="NZ_JAFDVD010000009.1"/>
</dbReference>
<proteinExistence type="predicted"/>
<feature type="region of interest" description="Disordered" evidence="1">
    <location>
        <begin position="567"/>
        <end position="587"/>
    </location>
</feature>
<dbReference type="SUPFAM" id="SSF53300">
    <property type="entry name" value="vWA-like"/>
    <property type="match status" value="1"/>
</dbReference>
<dbReference type="Gene3D" id="3.40.50.410">
    <property type="entry name" value="von Willebrand factor, type A domain"/>
    <property type="match status" value="1"/>
</dbReference>
<gene>
    <name evidence="2" type="ORF">JQN70_09200</name>
</gene>
<evidence type="ECO:0000313" key="3">
    <source>
        <dbReference type="Proteomes" id="UP001430172"/>
    </source>
</evidence>
<evidence type="ECO:0000313" key="2">
    <source>
        <dbReference type="EMBL" id="MBM6400558.1"/>
    </source>
</evidence>
<dbReference type="InterPro" id="IPR036465">
    <property type="entry name" value="vWFA_dom_sf"/>
</dbReference>
<dbReference type="EMBL" id="JAFDVD010000009">
    <property type="protein sequence ID" value="MBM6400558.1"/>
    <property type="molecule type" value="Genomic_DNA"/>
</dbReference>